<feature type="transmembrane region" description="Helical" evidence="1">
    <location>
        <begin position="6"/>
        <end position="28"/>
    </location>
</feature>
<dbReference type="Pfam" id="PF22282">
    <property type="entry name" value="CydS"/>
    <property type="match status" value="1"/>
</dbReference>
<evidence type="ECO:0000313" key="3">
    <source>
        <dbReference type="Proteomes" id="UP000551878"/>
    </source>
</evidence>
<keyword evidence="1" id="KW-0812">Transmembrane</keyword>
<gene>
    <name evidence="2" type="ORF">HNQ41_001443</name>
</gene>
<protein>
    <submittedName>
        <fullName evidence="2">Uncharacterized protein</fullName>
    </submittedName>
</protein>
<sequence length="44" mass="5124">MDMSWFLIMIASPLILIASIAFPFIWGAKAKTPDWLKEEEKQKQ</sequence>
<evidence type="ECO:0000256" key="1">
    <source>
        <dbReference type="SAM" id="Phobius"/>
    </source>
</evidence>
<keyword evidence="1" id="KW-0472">Membrane</keyword>
<reference evidence="2 3" key="1">
    <citation type="submission" date="2020-08" db="EMBL/GenBank/DDBJ databases">
        <title>Genomic Encyclopedia of Type Strains, Phase IV (KMG-IV): sequencing the most valuable type-strain genomes for metagenomic binning, comparative biology and taxonomic classification.</title>
        <authorList>
            <person name="Goeker M."/>
        </authorList>
    </citation>
    <scope>NUCLEOTIDE SEQUENCE [LARGE SCALE GENOMIC DNA]</scope>
    <source>
        <strain evidence="2 3">DSM 24696</strain>
    </source>
</reference>
<organism evidence="2 3">
    <name type="scientific">Texcoconibacillus texcoconensis</name>
    <dbReference type="NCBI Taxonomy" id="1095777"/>
    <lineage>
        <taxon>Bacteria</taxon>
        <taxon>Bacillati</taxon>
        <taxon>Bacillota</taxon>
        <taxon>Bacilli</taxon>
        <taxon>Bacillales</taxon>
        <taxon>Bacillaceae</taxon>
        <taxon>Texcoconibacillus</taxon>
    </lineage>
</organism>
<dbReference type="AlphaFoldDB" id="A0A840QPH3"/>
<name>A0A840QPH3_9BACI</name>
<keyword evidence="3" id="KW-1185">Reference proteome</keyword>
<accession>A0A840QPH3</accession>
<comment type="caution">
    <text evidence="2">The sequence shown here is derived from an EMBL/GenBank/DDBJ whole genome shotgun (WGS) entry which is preliminary data.</text>
</comment>
<evidence type="ECO:0000313" key="2">
    <source>
        <dbReference type="EMBL" id="MBB5173274.1"/>
    </source>
</evidence>
<dbReference type="RefSeq" id="WP_281393985.1">
    <property type="nucleotide sequence ID" value="NZ_JACHHB010000005.1"/>
</dbReference>
<dbReference type="InterPro" id="IPR054381">
    <property type="entry name" value="CydS"/>
</dbReference>
<dbReference type="Proteomes" id="UP000551878">
    <property type="component" value="Unassembled WGS sequence"/>
</dbReference>
<proteinExistence type="predicted"/>
<dbReference type="EMBL" id="JACHHB010000005">
    <property type="protein sequence ID" value="MBB5173274.1"/>
    <property type="molecule type" value="Genomic_DNA"/>
</dbReference>
<keyword evidence="1" id="KW-1133">Transmembrane helix</keyword>